<dbReference type="PROSITE" id="PS50003">
    <property type="entry name" value="PH_DOMAIN"/>
    <property type="match status" value="1"/>
</dbReference>
<dbReference type="Gene3D" id="1.10.506.20">
    <property type="match status" value="1"/>
</dbReference>
<feature type="compositionally biased region" description="Polar residues" evidence="3">
    <location>
        <begin position="704"/>
        <end position="715"/>
    </location>
</feature>
<dbReference type="Gene3D" id="2.30.29.30">
    <property type="entry name" value="Pleckstrin-homology domain (PH domain)/Phosphotyrosine-binding domain (PTB)"/>
    <property type="match status" value="1"/>
</dbReference>
<dbReference type="SMART" id="SM00233">
    <property type="entry name" value="PH"/>
    <property type="match status" value="1"/>
</dbReference>
<reference evidence="7" key="1">
    <citation type="journal article" date="2023" name="G3 (Bethesda)">
        <title>Whole genome assembly and annotation of the endangered Caribbean coral Acropora cervicornis.</title>
        <authorList>
            <person name="Selwyn J.D."/>
            <person name="Vollmer S.V."/>
        </authorList>
    </citation>
    <scope>NUCLEOTIDE SEQUENCE</scope>
    <source>
        <strain evidence="7">K2</strain>
    </source>
</reference>
<dbReference type="CDD" id="cd04013">
    <property type="entry name" value="C2_SynGAP_like"/>
    <property type="match status" value="1"/>
</dbReference>
<keyword evidence="2" id="KW-0175">Coiled coil</keyword>
<feature type="coiled-coil region" evidence="2">
    <location>
        <begin position="983"/>
        <end position="1074"/>
    </location>
</feature>
<feature type="compositionally biased region" description="Low complexity" evidence="3">
    <location>
        <begin position="920"/>
        <end position="942"/>
    </location>
</feature>
<name>A0AAD9QD79_ACRCE</name>
<keyword evidence="8" id="KW-1185">Reference proteome</keyword>
<protein>
    <submittedName>
        <fullName evidence="7">Disabled-like protein 2-interacting protein</fullName>
    </submittedName>
</protein>
<dbReference type="SUPFAM" id="SSF49562">
    <property type="entry name" value="C2 domain (Calcium/lipid-binding domain, CaLB)"/>
    <property type="match status" value="1"/>
</dbReference>
<dbReference type="InterPro" id="IPR021887">
    <property type="entry name" value="DAB2P_C"/>
</dbReference>
<evidence type="ECO:0000259" key="4">
    <source>
        <dbReference type="PROSITE" id="PS50003"/>
    </source>
</evidence>
<dbReference type="EMBL" id="JARQWQ010000041">
    <property type="protein sequence ID" value="KAK2559166.1"/>
    <property type="molecule type" value="Genomic_DNA"/>
</dbReference>
<dbReference type="SUPFAM" id="SSF50729">
    <property type="entry name" value="PH domain-like"/>
    <property type="match status" value="1"/>
</dbReference>
<evidence type="ECO:0000259" key="6">
    <source>
        <dbReference type="PROSITE" id="PS50018"/>
    </source>
</evidence>
<dbReference type="Gene3D" id="1.10.506.10">
    <property type="entry name" value="GTPase Activation - p120gap, domain 1"/>
    <property type="match status" value="1"/>
</dbReference>
<dbReference type="InterPro" id="IPR011993">
    <property type="entry name" value="PH-like_dom_sf"/>
</dbReference>
<feature type="region of interest" description="Disordered" evidence="3">
    <location>
        <begin position="681"/>
        <end position="948"/>
    </location>
</feature>
<dbReference type="InterPro" id="IPR039360">
    <property type="entry name" value="Ras_GTPase"/>
</dbReference>
<dbReference type="PANTHER" id="PTHR10194:SF60">
    <property type="entry name" value="RAS GTPASE-ACTIVATING PROTEIN RASKOL"/>
    <property type="match status" value="1"/>
</dbReference>
<dbReference type="Pfam" id="PF12004">
    <property type="entry name" value="DAB2P_C"/>
    <property type="match status" value="1"/>
</dbReference>
<dbReference type="Pfam" id="PF00616">
    <property type="entry name" value="RasGAP"/>
    <property type="match status" value="1"/>
</dbReference>
<accession>A0AAD9QD79</accession>
<dbReference type="PROSITE" id="PS50018">
    <property type="entry name" value="RAS_GTPASE_ACTIV_2"/>
    <property type="match status" value="1"/>
</dbReference>
<evidence type="ECO:0000256" key="2">
    <source>
        <dbReference type="SAM" id="Coils"/>
    </source>
</evidence>
<dbReference type="GO" id="GO:0005096">
    <property type="term" value="F:GTPase activator activity"/>
    <property type="evidence" value="ECO:0007669"/>
    <property type="project" value="UniProtKB-KW"/>
</dbReference>
<proteinExistence type="predicted"/>
<dbReference type="InterPro" id="IPR035892">
    <property type="entry name" value="C2_domain_sf"/>
</dbReference>
<dbReference type="InterPro" id="IPR008936">
    <property type="entry name" value="Rho_GTPase_activation_prot"/>
</dbReference>
<dbReference type="SUPFAM" id="SSF48350">
    <property type="entry name" value="GTPase activation domain, GAP"/>
    <property type="match status" value="1"/>
</dbReference>
<dbReference type="InterPro" id="IPR001849">
    <property type="entry name" value="PH_domain"/>
</dbReference>
<comment type="caution">
    <text evidence="7">The sequence shown here is derived from an EMBL/GenBank/DDBJ whole genome shotgun (WGS) entry which is preliminary data.</text>
</comment>
<feature type="compositionally biased region" description="Polar residues" evidence="3">
    <location>
        <begin position="846"/>
        <end position="865"/>
    </location>
</feature>
<dbReference type="PROSITE" id="PS50004">
    <property type="entry name" value="C2"/>
    <property type="match status" value="1"/>
</dbReference>
<dbReference type="Proteomes" id="UP001249851">
    <property type="component" value="Unassembled WGS sequence"/>
</dbReference>
<keyword evidence="1" id="KW-0343">GTPase activation</keyword>
<dbReference type="InterPro" id="IPR000008">
    <property type="entry name" value="C2_dom"/>
</dbReference>
<dbReference type="PANTHER" id="PTHR10194">
    <property type="entry name" value="RAS GTPASE-ACTIVATING PROTEINS"/>
    <property type="match status" value="1"/>
</dbReference>
<feature type="compositionally biased region" description="Basic and acidic residues" evidence="3">
    <location>
        <begin position="879"/>
        <end position="889"/>
    </location>
</feature>
<reference evidence="7" key="2">
    <citation type="journal article" date="2023" name="Science">
        <title>Genomic signatures of disease resistance in endangered staghorn corals.</title>
        <authorList>
            <person name="Vollmer S.V."/>
            <person name="Selwyn J.D."/>
            <person name="Despard B.A."/>
            <person name="Roesel C.L."/>
        </authorList>
    </citation>
    <scope>NUCLEOTIDE SEQUENCE</scope>
    <source>
        <strain evidence="7">K2</strain>
    </source>
</reference>
<dbReference type="Pfam" id="PF25321">
    <property type="entry name" value="PH_RASGAP"/>
    <property type="match status" value="1"/>
</dbReference>
<organism evidence="7 8">
    <name type="scientific">Acropora cervicornis</name>
    <name type="common">Staghorn coral</name>
    <dbReference type="NCBI Taxonomy" id="6130"/>
    <lineage>
        <taxon>Eukaryota</taxon>
        <taxon>Metazoa</taxon>
        <taxon>Cnidaria</taxon>
        <taxon>Anthozoa</taxon>
        <taxon>Hexacorallia</taxon>
        <taxon>Scleractinia</taxon>
        <taxon>Astrocoeniina</taxon>
        <taxon>Acroporidae</taxon>
        <taxon>Acropora</taxon>
    </lineage>
</organism>
<dbReference type="AlphaFoldDB" id="A0AAD9QD79"/>
<sequence length="1123" mass="127459">MVVEKLEGWLTILTDDGTEWLNRLCVLFSSEKKLRTFIDDIEYLDCTRFLAATTKIKSKLCDSAELIENPTHEGLSRVHRLRHSRRFHSEDLLALQHGNRSSKLSDISKKIADGLRSHRSKSLFVPRTLNNDDGGFTTLSPPPVTRWRSQETLDSKMKTTTDSVDLSISGHVTVRPIHPSILSRQHCFQVTTPHETKYFSCRSSNELEKWVVSIKKSIQPTRDIQYRTDIGLTVWIVEAKGLTDKPKRRFFCELYFDKAIYAKTSSKTKSDLLFWGENFAFNDLPEIKTITVQIFKEVDGKKEKRKPVASVDVPVDSLEIGVEVEKWFPVTMESNKTNGGESPSIRLRFKYQKVSILPVKCYNELLEYLKRNYMAVCQALEPVVSVKLKDEISRVLLRILQAHGKATEFLATIVLEEVKNLANLQTFRLISLTEDENLVFRGNSFATKAMDSYMKMIGESYLQETLGDFVQSVYEFEDDCEVDPSKKTTGNIEANKENLKTFVDKVWTLIMCSSCFFPSDLRATFHEFRRLREGVSEDLSTKLIRCWFNLFAISVPSNFIAKPISSRSRFGGKEEYMGFMNGFVEKEFVNMRRFIDDISLQSRSDTCENQYEGIIDCGRELALLFSILKDVTGKMNQSLQETYLDSERNFVIGNESLVAHRKWASSSDLVTDQDKNNITLTPVSQIRIMKSPKRAQHPSDDSLSEANLSSNSRSPTAKKAEQSGVSRYDKSILSPISDVDPPNSSLRKTDLQSSLRRRSYRRAIDESGSGSIDSGKDSVERGSITKKTVDSPRRTRNEGSLRVSSVDGGTPSGTRGIYRGDTGSKRTSRTLPVTRRRDNKEEINTPLDTKSLVITDQSRTSSLERQCTPKPHPLATSDCLRRSTGEKEAYSLPSSPRSSRRSSRQSNNSAKFLTPDHVARTPSQISSSSSASDESWHSVASSLDGGGRRRVRKIPRTIWERMAPKAEPEDFVNGYDCGPSKTTSEYEKELTDLREELLETKRTLASTHEQLILQESSTHKLVASFKERLAESENSLQKLREEKEQQAKELLDRLVSVESELRKEQDEMQEVIQAKQVIIEAHERRIKSIDSTNAKLIATLNQITGSRNNNNNNKVLNYPSSDL</sequence>
<gene>
    <name evidence="7" type="ORF">P5673_018300</name>
</gene>
<feature type="domain" description="Ras-GAP" evidence="6">
    <location>
        <begin position="388"/>
        <end position="600"/>
    </location>
</feature>
<evidence type="ECO:0000256" key="1">
    <source>
        <dbReference type="ARBA" id="ARBA00022468"/>
    </source>
</evidence>
<feature type="domain" description="PH" evidence="4">
    <location>
        <begin position="3"/>
        <end position="219"/>
    </location>
</feature>
<evidence type="ECO:0000259" key="5">
    <source>
        <dbReference type="PROSITE" id="PS50004"/>
    </source>
</evidence>
<feature type="compositionally biased region" description="Basic and acidic residues" evidence="3">
    <location>
        <begin position="787"/>
        <end position="799"/>
    </location>
</feature>
<evidence type="ECO:0000313" key="7">
    <source>
        <dbReference type="EMBL" id="KAK2559166.1"/>
    </source>
</evidence>
<feature type="domain" description="C2" evidence="5">
    <location>
        <begin position="210"/>
        <end position="328"/>
    </location>
</feature>
<dbReference type="Gene3D" id="2.60.40.150">
    <property type="entry name" value="C2 domain"/>
    <property type="match status" value="1"/>
</dbReference>
<dbReference type="SMART" id="SM00323">
    <property type="entry name" value="RasGAP"/>
    <property type="match status" value="1"/>
</dbReference>
<evidence type="ECO:0000313" key="8">
    <source>
        <dbReference type="Proteomes" id="UP001249851"/>
    </source>
</evidence>
<evidence type="ECO:0000256" key="3">
    <source>
        <dbReference type="SAM" id="MobiDB-lite"/>
    </source>
</evidence>
<dbReference type="SMART" id="SM00239">
    <property type="entry name" value="C2"/>
    <property type="match status" value="1"/>
</dbReference>
<dbReference type="InterPro" id="IPR001936">
    <property type="entry name" value="RasGAP_dom"/>
</dbReference>
<dbReference type="InterPro" id="IPR057606">
    <property type="entry name" value="SynGAP1-like_PH"/>
</dbReference>